<accession>A0ABQ0DAG6</accession>
<evidence type="ECO:0000313" key="2">
    <source>
        <dbReference type="EMBL" id="GAB1219848.1"/>
    </source>
</evidence>
<keyword evidence="3" id="KW-1185">Reference proteome</keyword>
<evidence type="ECO:0000313" key="3">
    <source>
        <dbReference type="Proteomes" id="UP001628156"/>
    </source>
</evidence>
<name>A0ABQ0DAG6_9EUKA</name>
<evidence type="ECO:0000256" key="1">
    <source>
        <dbReference type="SAM" id="SignalP"/>
    </source>
</evidence>
<dbReference type="Proteomes" id="UP001628156">
    <property type="component" value="Unassembled WGS sequence"/>
</dbReference>
<feature type="signal peptide" evidence="1">
    <location>
        <begin position="1"/>
        <end position="20"/>
    </location>
</feature>
<sequence length="176" mass="20328">MLNQMKSLIPLFLFISFSIGSILPERRRLVKQLLNGYNNQIDSQIKQNKKLMNSLSEGALKGDPYPLYLKHVFNVEQQRMNRLAMYLKTRKSSPFNYLQINHTPIRDKPSTDPINKICDYYNGEYNGPNGYLYKHKRAIQKAALKGFSINVPSIKNYEGRLEAPSLIQKNPANDGY</sequence>
<proteinExistence type="predicted"/>
<protein>
    <submittedName>
        <fullName evidence="2">Uncharacterized protein</fullName>
    </submittedName>
</protein>
<feature type="chain" id="PRO_5045671708" evidence="1">
    <location>
        <begin position="21"/>
        <end position="176"/>
    </location>
</feature>
<comment type="caution">
    <text evidence="2">The sequence shown here is derived from an EMBL/GenBank/DDBJ whole genome shotgun (WGS) entry which is preliminary data.</text>
</comment>
<organism evidence="2 3">
    <name type="scientific">Entamoeba nuttalli</name>
    <dbReference type="NCBI Taxonomy" id="412467"/>
    <lineage>
        <taxon>Eukaryota</taxon>
        <taxon>Amoebozoa</taxon>
        <taxon>Evosea</taxon>
        <taxon>Archamoebae</taxon>
        <taxon>Mastigamoebida</taxon>
        <taxon>Entamoebidae</taxon>
        <taxon>Entamoeba</taxon>
    </lineage>
</organism>
<gene>
    <name evidence="2" type="ORF">ENUP19_0044G0024</name>
</gene>
<dbReference type="EMBL" id="BAAFRS010000044">
    <property type="protein sequence ID" value="GAB1219848.1"/>
    <property type="molecule type" value="Genomic_DNA"/>
</dbReference>
<keyword evidence="1" id="KW-0732">Signal</keyword>
<reference evidence="2 3" key="1">
    <citation type="journal article" date="2019" name="PLoS Negl. Trop. Dis.">
        <title>Whole genome sequencing of Entamoeba nuttalli reveals mammalian host-related molecular signatures and a novel octapeptide-repeat surface protein.</title>
        <authorList>
            <person name="Tanaka M."/>
            <person name="Makiuchi T."/>
            <person name="Komiyama T."/>
            <person name="Shiina T."/>
            <person name="Osaki K."/>
            <person name="Tachibana H."/>
        </authorList>
    </citation>
    <scope>NUCLEOTIDE SEQUENCE [LARGE SCALE GENOMIC DNA]</scope>
    <source>
        <strain evidence="2 3">P19-061405</strain>
    </source>
</reference>